<name>A0A8H4AXL7_GIGMA</name>
<evidence type="ECO:0000313" key="2">
    <source>
        <dbReference type="Proteomes" id="UP000439903"/>
    </source>
</evidence>
<reference evidence="1 2" key="1">
    <citation type="journal article" date="2019" name="Environ. Microbiol.">
        <title>At the nexus of three kingdoms: the genome of the mycorrhizal fungus Gigaspora margarita provides insights into plant, endobacterial and fungal interactions.</title>
        <authorList>
            <person name="Venice F."/>
            <person name="Ghignone S."/>
            <person name="Salvioli di Fossalunga A."/>
            <person name="Amselem J."/>
            <person name="Novero M."/>
            <person name="Xianan X."/>
            <person name="Sedzielewska Toro K."/>
            <person name="Morin E."/>
            <person name="Lipzen A."/>
            <person name="Grigoriev I.V."/>
            <person name="Henrissat B."/>
            <person name="Martin F.M."/>
            <person name="Bonfante P."/>
        </authorList>
    </citation>
    <scope>NUCLEOTIDE SEQUENCE [LARGE SCALE GENOMIC DNA]</scope>
    <source>
        <strain evidence="1 2">BEG34</strain>
    </source>
</reference>
<protein>
    <submittedName>
        <fullName evidence="1">Uncharacterized protein</fullName>
    </submittedName>
</protein>
<organism evidence="1 2">
    <name type="scientific">Gigaspora margarita</name>
    <dbReference type="NCBI Taxonomy" id="4874"/>
    <lineage>
        <taxon>Eukaryota</taxon>
        <taxon>Fungi</taxon>
        <taxon>Fungi incertae sedis</taxon>
        <taxon>Mucoromycota</taxon>
        <taxon>Glomeromycotina</taxon>
        <taxon>Glomeromycetes</taxon>
        <taxon>Diversisporales</taxon>
        <taxon>Gigasporaceae</taxon>
        <taxon>Gigaspora</taxon>
    </lineage>
</organism>
<dbReference type="AlphaFoldDB" id="A0A8H4AXL7"/>
<sequence length="243" mass="28826">MWMICARGVSQDRIDTNNLIEAFHHKLKYVFMRGHPGCRLDSEIYLLVEIVLRDMNFSVLINELRIGRMNSQQRQQRIQEIVGTKHINKNDIYKIQSDTWLIHSMTNNDIESLFAKRILWIIIRKLRINNTKENEHVNTDKNIRSIEIVNLSDNDNNKENKNASIEMYNRNIEIVKLQEDLATIVNEWKERKGQYIRSLREAFQQTAQIERARITRIEAVPQVDKPRISQIAPNAKFKKQNNF</sequence>
<accession>A0A8H4AXL7</accession>
<dbReference type="OrthoDB" id="5987763at2759"/>
<proteinExistence type="predicted"/>
<comment type="caution">
    <text evidence="1">The sequence shown here is derived from an EMBL/GenBank/DDBJ whole genome shotgun (WGS) entry which is preliminary data.</text>
</comment>
<evidence type="ECO:0000313" key="1">
    <source>
        <dbReference type="EMBL" id="KAF0542490.1"/>
    </source>
</evidence>
<dbReference type="Proteomes" id="UP000439903">
    <property type="component" value="Unassembled WGS sequence"/>
</dbReference>
<keyword evidence="2" id="KW-1185">Reference proteome</keyword>
<dbReference type="EMBL" id="WTPW01000143">
    <property type="protein sequence ID" value="KAF0542490.1"/>
    <property type="molecule type" value="Genomic_DNA"/>
</dbReference>
<gene>
    <name evidence="1" type="ORF">F8M41_004590</name>
</gene>